<dbReference type="EMBL" id="BMFV01000010">
    <property type="protein sequence ID" value="GGH80504.1"/>
    <property type="molecule type" value="Genomic_DNA"/>
</dbReference>
<comment type="caution">
    <text evidence="1">The sequence shown here is derived from an EMBL/GenBank/DDBJ whole genome shotgun (WGS) entry which is preliminary data.</text>
</comment>
<keyword evidence="2" id="KW-1185">Reference proteome</keyword>
<organism evidence="1 2">
    <name type="scientific">Pullulanibacillus pueri</name>
    <dbReference type="NCBI Taxonomy" id="1437324"/>
    <lineage>
        <taxon>Bacteria</taxon>
        <taxon>Bacillati</taxon>
        <taxon>Bacillota</taxon>
        <taxon>Bacilli</taxon>
        <taxon>Bacillales</taxon>
        <taxon>Sporolactobacillaceae</taxon>
        <taxon>Pullulanibacillus</taxon>
    </lineage>
</organism>
<accession>A0A8J3ELR9</accession>
<reference evidence="1" key="2">
    <citation type="submission" date="2020-09" db="EMBL/GenBank/DDBJ databases">
        <authorList>
            <person name="Sun Q."/>
            <person name="Zhou Y."/>
        </authorList>
    </citation>
    <scope>NUCLEOTIDE SEQUENCE</scope>
    <source>
        <strain evidence="1">CGMCC 1.12777</strain>
    </source>
</reference>
<evidence type="ECO:0000313" key="2">
    <source>
        <dbReference type="Proteomes" id="UP000656813"/>
    </source>
</evidence>
<proteinExistence type="predicted"/>
<dbReference type="AlphaFoldDB" id="A0A8J3ELR9"/>
<name>A0A8J3ELR9_9BACL</name>
<reference evidence="1" key="1">
    <citation type="journal article" date="2014" name="Int. J. Syst. Evol. Microbiol.">
        <title>Complete genome sequence of Corynebacterium casei LMG S-19264T (=DSM 44701T), isolated from a smear-ripened cheese.</title>
        <authorList>
            <consortium name="US DOE Joint Genome Institute (JGI-PGF)"/>
            <person name="Walter F."/>
            <person name="Albersmeier A."/>
            <person name="Kalinowski J."/>
            <person name="Ruckert C."/>
        </authorList>
    </citation>
    <scope>NUCLEOTIDE SEQUENCE</scope>
    <source>
        <strain evidence="1">CGMCC 1.12777</strain>
    </source>
</reference>
<sequence length="235" mass="27681">MNLSREIEVEQIKARKRALFDQNALHILNGQAMYDEFKDKRVMGDADYTPFNEAMCVNTTTTPIFGKAFIQMRAAGHHESEENYRNKVIKPLNKLFKKSYDYIVLWFGEDMFCQMNLLTLLAYLEHSQYKGKVFFNCFKEDEFKVSQMELPLGHYYSVYEDVLIHHRKPTHELLPVMSQAIDIFLDMQTMNNPVVNYILKYKHLSTSELLKRLFKVFPTVGYGDSQYMALINKIK</sequence>
<gene>
    <name evidence="1" type="ORF">GCM10007096_17010</name>
</gene>
<protein>
    <submittedName>
        <fullName evidence="1">AraC family transcriptional regulator</fullName>
    </submittedName>
</protein>
<evidence type="ECO:0000313" key="1">
    <source>
        <dbReference type="EMBL" id="GGH80504.1"/>
    </source>
</evidence>
<dbReference type="Proteomes" id="UP000656813">
    <property type="component" value="Unassembled WGS sequence"/>
</dbReference>